<comment type="similarity">
    <text evidence="1">Belongs to the GSP E family.</text>
</comment>
<evidence type="ECO:0000313" key="4">
    <source>
        <dbReference type="Proteomes" id="UP000306813"/>
    </source>
</evidence>
<dbReference type="SUPFAM" id="SSF52540">
    <property type="entry name" value="P-loop containing nucleoside triphosphate hydrolases"/>
    <property type="match status" value="1"/>
</dbReference>
<accession>A0AAX2UJW3</accession>
<sequence length="334" mass="38299">MPSYEDIVKKQFQADTRTNSLILDNCLQTLHPYLTLKANELIFNEPKRIFVDKGDNWEEIIDENLNYDFLESFLIELATRRNQRFDEKHCHLSCELPPPYYRYRVQAQHKTSLFDSEIAICIRIPSKEKFSLENFVLSAKCINKGWSYEKIKELIHNHQNVLISGGTGTGKTSFFNSLLMELDPSERVVSIEDSKELDLSHIKNKTQLAVPKDESEIYSYQGAINNAMRLRPDRLFLGEIDIRNTFAFLRVNNTGHAGNISTLHANDPKAAIKAIKANIILGGGLQNPDNNMLVEQIITAIDTIIQIKRERGARVITDILNLKEELTQNQGYFL</sequence>
<dbReference type="InterPro" id="IPR050921">
    <property type="entry name" value="T4SS_GSP_E_ATPase"/>
</dbReference>
<evidence type="ECO:0000313" key="3">
    <source>
        <dbReference type="EMBL" id="TNB56953.1"/>
    </source>
</evidence>
<dbReference type="RefSeq" id="WP_139021494.1">
    <property type="nucleotide sequence ID" value="NZ_CAUWMG010000036.1"/>
</dbReference>
<dbReference type="Pfam" id="PF00437">
    <property type="entry name" value="T2SSE"/>
    <property type="match status" value="1"/>
</dbReference>
<proteinExistence type="inferred from homology"/>
<organism evidence="3 4">
    <name type="scientific">Campylobacter helveticus</name>
    <dbReference type="NCBI Taxonomy" id="28898"/>
    <lineage>
        <taxon>Bacteria</taxon>
        <taxon>Pseudomonadati</taxon>
        <taxon>Campylobacterota</taxon>
        <taxon>Epsilonproteobacteria</taxon>
        <taxon>Campylobacterales</taxon>
        <taxon>Campylobacteraceae</taxon>
        <taxon>Campylobacter</taxon>
    </lineage>
</organism>
<protein>
    <submittedName>
        <fullName evidence="3">Conjugal transfer protein</fullName>
    </submittedName>
</protein>
<dbReference type="AlphaFoldDB" id="A0AAX2UJW3"/>
<dbReference type="PANTHER" id="PTHR30486">
    <property type="entry name" value="TWITCHING MOTILITY PROTEIN PILT"/>
    <property type="match status" value="1"/>
</dbReference>
<name>A0AAX2UJW3_9BACT</name>
<dbReference type="InterPro" id="IPR027417">
    <property type="entry name" value="P-loop_NTPase"/>
</dbReference>
<comment type="caution">
    <text evidence="3">The sequence shown here is derived from an EMBL/GenBank/DDBJ whole genome shotgun (WGS) entry which is preliminary data.</text>
</comment>
<feature type="domain" description="Bacterial type II secretion system protein E" evidence="2">
    <location>
        <begin position="120"/>
        <end position="276"/>
    </location>
</feature>
<dbReference type="Gene3D" id="3.30.450.90">
    <property type="match status" value="1"/>
</dbReference>
<dbReference type="Proteomes" id="UP000306813">
    <property type="component" value="Unassembled WGS sequence"/>
</dbReference>
<evidence type="ECO:0000256" key="1">
    <source>
        <dbReference type="ARBA" id="ARBA00006611"/>
    </source>
</evidence>
<dbReference type="Gene3D" id="3.40.50.300">
    <property type="entry name" value="P-loop containing nucleotide triphosphate hydrolases"/>
    <property type="match status" value="1"/>
</dbReference>
<dbReference type="GO" id="GO:0016887">
    <property type="term" value="F:ATP hydrolysis activity"/>
    <property type="evidence" value="ECO:0007669"/>
    <property type="project" value="InterPro"/>
</dbReference>
<dbReference type="CDD" id="cd01130">
    <property type="entry name" value="VirB11-like_ATPase"/>
    <property type="match status" value="1"/>
</dbReference>
<dbReference type="EMBL" id="VDBS01000047">
    <property type="protein sequence ID" value="TNB56953.1"/>
    <property type="molecule type" value="Genomic_DNA"/>
</dbReference>
<evidence type="ECO:0000259" key="2">
    <source>
        <dbReference type="Pfam" id="PF00437"/>
    </source>
</evidence>
<gene>
    <name evidence="3" type="ORF">FDW42_06255</name>
</gene>
<reference evidence="3 4" key="1">
    <citation type="submission" date="2019-05" db="EMBL/GenBank/DDBJ databases">
        <title>Draft genomes of eight strains of Campylobacter helveticus isolated from cats and a dog in New Zealand.</title>
        <authorList>
            <person name="Bojanic K."/>
            <person name="Midwinter A.C."/>
            <person name="Biggs P.J."/>
            <person name="Acke E."/>
            <person name="Cornelius A.J."/>
            <person name="Marshall J.C."/>
        </authorList>
    </citation>
    <scope>NUCLEOTIDE SEQUENCE [LARGE SCALE GENOMIC DNA]</scope>
    <source>
        <strain evidence="3 4">ACP123b</strain>
    </source>
</reference>
<dbReference type="InterPro" id="IPR001482">
    <property type="entry name" value="T2SS/T4SS_dom"/>
</dbReference>
<dbReference type="PANTHER" id="PTHR30486:SF6">
    <property type="entry name" value="TYPE IV PILUS RETRACTATION ATPASE PILT"/>
    <property type="match status" value="1"/>
</dbReference>